<keyword evidence="5" id="KW-1185">Reference proteome</keyword>
<dbReference type="InterPro" id="IPR052748">
    <property type="entry name" value="ISR_Activator"/>
</dbReference>
<feature type="compositionally biased region" description="Low complexity" evidence="2">
    <location>
        <begin position="411"/>
        <end position="420"/>
    </location>
</feature>
<protein>
    <recommendedName>
        <fullName evidence="3">RING-type domain-containing protein</fullName>
    </recommendedName>
</protein>
<dbReference type="EMBL" id="AGNL01050688">
    <property type="protein sequence ID" value="EJK43752.1"/>
    <property type="molecule type" value="Genomic_DNA"/>
</dbReference>
<reference evidence="4 5" key="1">
    <citation type="journal article" date="2012" name="Genome Biol.">
        <title>Genome and low-iron response of an oceanic diatom adapted to chronic iron limitation.</title>
        <authorList>
            <person name="Lommer M."/>
            <person name="Specht M."/>
            <person name="Roy A.S."/>
            <person name="Kraemer L."/>
            <person name="Andreson R."/>
            <person name="Gutowska M.A."/>
            <person name="Wolf J."/>
            <person name="Bergner S.V."/>
            <person name="Schilhabel M.B."/>
            <person name="Klostermeier U.C."/>
            <person name="Beiko R.G."/>
            <person name="Rosenstiel P."/>
            <person name="Hippler M."/>
            <person name="Laroche J."/>
        </authorList>
    </citation>
    <scope>NUCLEOTIDE SEQUENCE [LARGE SCALE GENOMIC DNA]</scope>
    <source>
        <strain evidence="4 5">CCMP1005</strain>
    </source>
</reference>
<comment type="caution">
    <text evidence="4">The sequence shown here is derived from an EMBL/GenBank/DDBJ whole genome shotgun (WGS) entry which is preliminary data.</text>
</comment>
<dbReference type="PANTHER" id="PTHR45011">
    <property type="entry name" value="DAP3-BINDING CELL DEATH ENHANCER 1"/>
    <property type="match status" value="1"/>
</dbReference>
<evidence type="ECO:0000256" key="2">
    <source>
        <dbReference type="SAM" id="MobiDB-lite"/>
    </source>
</evidence>
<dbReference type="PANTHER" id="PTHR45011:SF1">
    <property type="entry name" value="DAP3-BINDING CELL DEATH ENHANCER 1"/>
    <property type="match status" value="1"/>
</dbReference>
<dbReference type="Proteomes" id="UP000266841">
    <property type="component" value="Unassembled WGS sequence"/>
</dbReference>
<feature type="region of interest" description="Disordered" evidence="2">
    <location>
        <begin position="314"/>
        <end position="397"/>
    </location>
</feature>
<dbReference type="InterPro" id="IPR006597">
    <property type="entry name" value="Sel1-like"/>
</dbReference>
<dbReference type="InterPro" id="IPR001841">
    <property type="entry name" value="Znf_RING"/>
</dbReference>
<feature type="compositionally biased region" description="Basic and acidic residues" evidence="2">
    <location>
        <begin position="276"/>
        <end position="287"/>
    </location>
</feature>
<dbReference type="PROSITE" id="PS50089">
    <property type="entry name" value="ZF_RING_2"/>
    <property type="match status" value="1"/>
</dbReference>
<sequence length="446" mass="48858">MCLGEEERGAPATLHSPGTSTGGPLPPVTEEQLMNSGHELHERYTCPLCCLPISLPLGKHSKFMPCCMKRVCNGCVLALHRRGMGESCPFCRAPTSDNDAVIALIQKRVDVGDPMATEFLAQFYYSGNNGLEMDIPRAIELWTEAANLGNLGPHFWLGFFYCKGKCVDKDVGRGVRHWQHAAIQGDPESRLMLGAHEHGNGNNKLAVRHWMISVKMGCEKSLNAIKDKFMKGHATKAQYAEALRGYQNALEETKSPQREEAEARRHVKARPRRPVARTDRPLRDRQQIQHGEPPALIDGAAVLLPPAILLEPGTAHLPVPRGPQPPEDRSPAPRDGAAAPFQPGEGEAAPASNIHGKGSEEPAPRSSSTLPVVESLELVRREERPPPQRRYDTLTDPLDCRVVPRRRRAAALAPSAAVGPQRGFNPSTDTKARQLQANPFPNPGYP</sequence>
<name>K0RBB9_THAOC</name>
<evidence type="ECO:0000256" key="1">
    <source>
        <dbReference type="PROSITE-ProRule" id="PRU00175"/>
    </source>
</evidence>
<gene>
    <name evidence="4" type="ORF">THAOC_37774</name>
</gene>
<dbReference type="Pfam" id="PF08238">
    <property type="entry name" value="Sel1"/>
    <property type="match status" value="2"/>
</dbReference>
<dbReference type="AlphaFoldDB" id="K0RBB9"/>
<feature type="compositionally biased region" description="Basic and acidic residues" evidence="2">
    <location>
        <begin position="252"/>
        <end position="264"/>
    </location>
</feature>
<feature type="domain" description="RING-type" evidence="3">
    <location>
        <begin position="46"/>
        <end position="92"/>
    </location>
</feature>
<keyword evidence="1" id="KW-0863">Zinc-finger</keyword>
<feature type="region of interest" description="Disordered" evidence="2">
    <location>
        <begin position="411"/>
        <end position="446"/>
    </location>
</feature>
<evidence type="ECO:0000313" key="5">
    <source>
        <dbReference type="Proteomes" id="UP000266841"/>
    </source>
</evidence>
<accession>K0RBB9</accession>
<dbReference type="GO" id="GO:0008270">
    <property type="term" value="F:zinc ion binding"/>
    <property type="evidence" value="ECO:0007669"/>
    <property type="project" value="UniProtKB-KW"/>
</dbReference>
<evidence type="ECO:0000259" key="3">
    <source>
        <dbReference type="PROSITE" id="PS50089"/>
    </source>
</evidence>
<feature type="compositionally biased region" description="Basic residues" evidence="2">
    <location>
        <begin position="265"/>
        <end position="275"/>
    </location>
</feature>
<feature type="compositionally biased region" description="Basic and acidic residues" evidence="2">
    <location>
        <begin position="377"/>
        <end position="393"/>
    </location>
</feature>
<feature type="compositionally biased region" description="Polar residues" evidence="2">
    <location>
        <begin position="424"/>
        <end position="439"/>
    </location>
</feature>
<dbReference type="Gene3D" id="1.25.40.10">
    <property type="entry name" value="Tetratricopeptide repeat domain"/>
    <property type="match status" value="1"/>
</dbReference>
<feature type="region of interest" description="Disordered" evidence="2">
    <location>
        <begin position="252"/>
        <end position="294"/>
    </location>
</feature>
<dbReference type="SMART" id="SM00671">
    <property type="entry name" value="SEL1"/>
    <property type="match status" value="2"/>
</dbReference>
<organism evidence="4 5">
    <name type="scientific">Thalassiosira oceanica</name>
    <name type="common">Marine diatom</name>
    <dbReference type="NCBI Taxonomy" id="159749"/>
    <lineage>
        <taxon>Eukaryota</taxon>
        <taxon>Sar</taxon>
        <taxon>Stramenopiles</taxon>
        <taxon>Ochrophyta</taxon>
        <taxon>Bacillariophyta</taxon>
        <taxon>Coscinodiscophyceae</taxon>
        <taxon>Thalassiosirophycidae</taxon>
        <taxon>Thalassiosirales</taxon>
        <taxon>Thalassiosiraceae</taxon>
        <taxon>Thalassiosira</taxon>
    </lineage>
</organism>
<keyword evidence="1" id="KW-0862">Zinc</keyword>
<dbReference type="SUPFAM" id="SSF81901">
    <property type="entry name" value="HCP-like"/>
    <property type="match status" value="1"/>
</dbReference>
<dbReference type="SUPFAM" id="SSF57850">
    <property type="entry name" value="RING/U-box"/>
    <property type="match status" value="1"/>
</dbReference>
<proteinExistence type="predicted"/>
<feature type="region of interest" description="Disordered" evidence="2">
    <location>
        <begin position="1"/>
        <end position="31"/>
    </location>
</feature>
<evidence type="ECO:0000313" key="4">
    <source>
        <dbReference type="EMBL" id="EJK43752.1"/>
    </source>
</evidence>
<keyword evidence="1" id="KW-0479">Metal-binding</keyword>
<dbReference type="InterPro" id="IPR011990">
    <property type="entry name" value="TPR-like_helical_dom_sf"/>
</dbReference>